<dbReference type="InterPro" id="IPR048634">
    <property type="entry name" value="SecD_SecF_C"/>
</dbReference>
<dbReference type="InterPro" id="IPR055344">
    <property type="entry name" value="SecD_SecF_C_bact"/>
</dbReference>
<comment type="subunit">
    <text evidence="10">Forms a complex with SecD. Part of the essential Sec protein translocation apparatus which comprises SecA, SecYEG and auxiliary proteins SecDF. Other proteins may also be involved.</text>
</comment>
<dbReference type="NCBIfam" id="TIGR00916">
    <property type="entry name" value="2A0604s01"/>
    <property type="match status" value="1"/>
</dbReference>
<dbReference type="Proteomes" id="UP000034601">
    <property type="component" value="Unassembled WGS sequence"/>
</dbReference>
<feature type="transmembrane region" description="Helical" evidence="10">
    <location>
        <begin position="235"/>
        <end position="252"/>
    </location>
</feature>
<comment type="function">
    <text evidence="10">Part of the Sec protein translocase complex. Interacts with the SecYEG preprotein conducting channel. SecDF uses the proton motive force (PMF) to complete protein translocation after the ATP-dependent function of SecA.</text>
</comment>
<feature type="transmembrane region" description="Helical" evidence="10">
    <location>
        <begin position="120"/>
        <end position="140"/>
    </location>
</feature>
<evidence type="ECO:0000256" key="8">
    <source>
        <dbReference type="ARBA" id="ARBA00023010"/>
    </source>
</evidence>
<evidence type="ECO:0000313" key="12">
    <source>
        <dbReference type="EMBL" id="KKR83559.1"/>
    </source>
</evidence>
<sequence length="291" mass="31909">MGKKWWFFILSTLIIIPGVISLFLYGLKLGIDFTGGTLLEYRFEKPLNKDELRQKISQGEIEVSSVIESGPGSYIIKAKHAKEEKILAVKENLGKDFGKVEIMRVESVGPTIGGETTKNAFIAVALAAVMIVIYLAIAFYKVPKPASSWRFGITAVVALLHDVLVVVGLFSILGHFLGVEVDVLFVTALLTVIGFSVHDTIVVFDRIRENLPKHLSKNFSQVANISITQTLARSLNTSLTVIFVLLATLLFGGESIKWFVVALLVGIISGTYSSIFNATALLALWEERLGH</sequence>
<dbReference type="GO" id="GO:0065002">
    <property type="term" value="P:intracellular protein transmembrane transport"/>
    <property type="evidence" value="ECO:0007669"/>
    <property type="project" value="UniProtKB-UniRule"/>
</dbReference>
<dbReference type="GO" id="GO:0006605">
    <property type="term" value="P:protein targeting"/>
    <property type="evidence" value="ECO:0007669"/>
    <property type="project" value="UniProtKB-UniRule"/>
</dbReference>
<evidence type="ECO:0000256" key="7">
    <source>
        <dbReference type="ARBA" id="ARBA00022989"/>
    </source>
</evidence>
<evidence type="ECO:0000256" key="2">
    <source>
        <dbReference type="ARBA" id="ARBA00022448"/>
    </source>
</evidence>
<dbReference type="Pfam" id="PF07549">
    <property type="entry name" value="Sec_GG"/>
    <property type="match status" value="1"/>
</dbReference>
<dbReference type="AlphaFoldDB" id="A0A0G0U379"/>
<evidence type="ECO:0000256" key="6">
    <source>
        <dbReference type="ARBA" id="ARBA00022927"/>
    </source>
</evidence>
<feature type="transmembrane region" description="Helical" evidence="10">
    <location>
        <begin position="258"/>
        <end position="285"/>
    </location>
</feature>
<reference evidence="12 13" key="1">
    <citation type="journal article" date="2015" name="Nature">
        <title>rRNA introns, odd ribosomes, and small enigmatic genomes across a large radiation of phyla.</title>
        <authorList>
            <person name="Brown C.T."/>
            <person name="Hug L.A."/>
            <person name="Thomas B.C."/>
            <person name="Sharon I."/>
            <person name="Castelle C.J."/>
            <person name="Singh A."/>
            <person name="Wilkins M.J."/>
            <person name="Williams K.H."/>
            <person name="Banfield J.F."/>
        </authorList>
    </citation>
    <scope>NUCLEOTIDE SEQUENCE [LARGE SCALE GENOMIC DNA]</scope>
</reference>
<evidence type="ECO:0000256" key="5">
    <source>
        <dbReference type="ARBA" id="ARBA00022692"/>
    </source>
</evidence>
<dbReference type="PROSITE" id="PS50156">
    <property type="entry name" value="SSD"/>
    <property type="match status" value="1"/>
</dbReference>
<keyword evidence="4" id="KW-0997">Cell inner membrane</keyword>
<dbReference type="Pfam" id="PF02355">
    <property type="entry name" value="SecD_SecF_C"/>
    <property type="match status" value="1"/>
</dbReference>
<feature type="transmembrane region" description="Helical" evidence="10">
    <location>
        <begin position="7"/>
        <end position="27"/>
    </location>
</feature>
<name>A0A0G0U379_9BACT</name>
<dbReference type="HAMAP" id="MF_01464_B">
    <property type="entry name" value="SecF_B"/>
    <property type="match status" value="1"/>
</dbReference>
<comment type="subcellular location">
    <subcellularLocation>
        <location evidence="1 10">Cell membrane</location>
        <topology evidence="1 10">Multi-pass membrane protein</topology>
    </subcellularLocation>
</comment>
<evidence type="ECO:0000256" key="1">
    <source>
        <dbReference type="ARBA" id="ARBA00004651"/>
    </source>
</evidence>
<evidence type="ECO:0000256" key="4">
    <source>
        <dbReference type="ARBA" id="ARBA00022519"/>
    </source>
</evidence>
<organism evidence="12 13">
    <name type="scientific">Candidatus Daviesbacteria bacterium GW2011_GWA2_40_9</name>
    <dbReference type="NCBI Taxonomy" id="1618424"/>
    <lineage>
        <taxon>Bacteria</taxon>
        <taxon>Candidatus Daviesiibacteriota</taxon>
    </lineage>
</organism>
<keyword evidence="3 10" id="KW-1003">Cell membrane</keyword>
<gene>
    <name evidence="10" type="primary">secF</name>
    <name evidence="12" type="ORF">UU29_C0004G0060</name>
</gene>
<dbReference type="SUPFAM" id="SSF82866">
    <property type="entry name" value="Multidrug efflux transporter AcrB transmembrane domain"/>
    <property type="match status" value="1"/>
</dbReference>
<dbReference type="InterPro" id="IPR022813">
    <property type="entry name" value="SecD/SecF_arch_bac"/>
</dbReference>
<dbReference type="EMBL" id="LCAB01000004">
    <property type="protein sequence ID" value="KKR83559.1"/>
    <property type="molecule type" value="Genomic_DNA"/>
</dbReference>
<dbReference type="NCBIfam" id="TIGR00966">
    <property type="entry name" value="transloc_SecF"/>
    <property type="match status" value="1"/>
</dbReference>
<keyword evidence="7 10" id="KW-1133">Transmembrane helix</keyword>
<comment type="similarity">
    <text evidence="10">Belongs to the SecD/SecF family. SecF subfamily.</text>
</comment>
<dbReference type="InterPro" id="IPR000731">
    <property type="entry name" value="SSD"/>
</dbReference>
<dbReference type="GO" id="GO:0005886">
    <property type="term" value="C:plasma membrane"/>
    <property type="evidence" value="ECO:0007669"/>
    <property type="project" value="UniProtKB-SubCell"/>
</dbReference>
<accession>A0A0G0U379</accession>
<dbReference type="PANTHER" id="PTHR30081">
    <property type="entry name" value="PROTEIN-EXPORT MEMBRANE PROTEIN SEC"/>
    <property type="match status" value="1"/>
</dbReference>
<feature type="transmembrane region" description="Helical" evidence="10">
    <location>
        <begin position="183"/>
        <end position="204"/>
    </location>
</feature>
<dbReference type="PATRIC" id="fig|1618424.3.peg.285"/>
<keyword evidence="5 10" id="KW-0812">Transmembrane</keyword>
<evidence type="ECO:0000259" key="11">
    <source>
        <dbReference type="PROSITE" id="PS50156"/>
    </source>
</evidence>
<keyword evidence="8 10" id="KW-0811">Translocation</keyword>
<feature type="transmembrane region" description="Helical" evidence="10">
    <location>
        <begin position="152"/>
        <end position="177"/>
    </location>
</feature>
<protein>
    <recommendedName>
        <fullName evidence="10">Protein-export membrane protein SecF</fullName>
    </recommendedName>
</protein>
<evidence type="ECO:0000256" key="9">
    <source>
        <dbReference type="ARBA" id="ARBA00023136"/>
    </source>
</evidence>
<dbReference type="InterPro" id="IPR022646">
    <property type="entry name" value="SecD/SecF_CS"/>
</dbReference>
<keyword evidence="9 10" id="KW-0472">Membrane</keyword>
<dbReference type="GO" id="GO:0015450">
    <property type="term" value="F:protein-transporting ATPase activity"/>
    <property type="evidence" value="ECO:0007669"/>
    <property type="project" value="InterPro"/>
</dbReference>
<proteinExistence type="inferred from homology"/>
<dbReference type="PRINTS" id="PR01755">
    <property type="entry name" value="SECFTRNLCASE"/>
</dbReference>
<dbReference type="PANTHER" id="PTHR30081:SF8">
    <property type="entry name" value="PROTEIN TRANSLOCASE SUBUNIT SECF"/>
    <property type="match status" value="1"/>
</dbReference>
<evidence type="ECO:0000256" key="10">
    <source>
        <dbReference type="HAMAP-Rule" id="MF_01464"/>
    </source>
</evidence>
<dbReference type="GO" id="GO:0043952">
    <property type="term" value="P:protein transport by the Sec complex"/>
    <property type="evidence" value="ECO:0007669"/>
    <property type="project" value="UniProtKB-UniRule"/>
</dbReference>
<comment type="caution">
    <text evidence="12">The sequence shown here is derived from an EMBL/GenBank/DDBJ whole genome shotgun (WGS) entry which is preliminary data.</text>
</comment>
<evidence type="ECO:0000256" key="3">
    <source>
        <dbReference type="ARBA" id="ARBA00022475"/>
    </source>
</evidence>
<keyword evidence="6 10" id="KW-0653">Protein transport</keyword>
<evidence type="ECO:0000313" key="13">
    <source>
        <dbReference type="Proteomes" id="UP000034601"/>
    </source>
</evidence>
<dbReference type="InterPro" id="IPR005665">
    <property type="entry name" value="SecF_bac"/>
</dbReference>
<dbReference type="Gene3D" id="1.20.1640.10">
    <property type="entry name" value="Multidrug efflux transporter AcrB transmembrane domain"/>
    <property type="match status" value="1"/>
</dbReference>
<keyword evidence="2 10" id="KW-0813">Transport</keyword>
<feature type="domain" description="SSD" evidence="11">
    <location>
        <begin position="120"/>
        <end position="284"/>
    </location>
</feature>
<dbReference type="InterPro" id="IPR022645">
    <property type="entry name" value="SecD/SecF_bac"/>
</dbReference>